<dbReference type="GeneTree" id="ENSGT00940000153165"/>
<organism evidence="1 2">
    <name type="scientific">Cercocebus atys</name>
    <name type="common">Sooty mangabey</name>
    <name type="synonym">Cercocebus torquatus atys</name>
    <dbReference type="NCBI Taxonomy" id="9531"/>
    <lineage>
        <taxon>Eukaryota</taxon>
        <taxon>Metazoa</taxon>
        <taxon>Chordata</taxon>
        <taxon>Craniata</taxon>
        <taxon>Vertebrata</taxon>
        <taxon>Euteleostomi</taxon>
        <taxon>Mammalia</taxon>
        <taxon>Eutheria</taxon>
        <taxon>Euarchontoglires</taxon>
        <taxon>Primates</taxon>
        <taxon>Haplorrhini</taxon>
        <taxon>Catarrhini</taxon>
        <taxon>Cercopithecidae</taxon>
        <taxon>Cercopithecinae</taxon>
        <taxon>Cercocebus</taxon>
    </lineage>
</organism>
<dbReference type="Bgee" id="ENSCATG00000032626">
    <property type="expression patterns" value="Expressed in pituitary gland and 12 other cell types or tissues"/>
</dbReference>
<dbReference type="AlphaFoldDB" id="A0A2K5LX38"/>
<sequence>MVNVPDMFSHDTEGLLRKKLIEASFQKVILDGYGSCGPQNLNLRKEWESEGKCEGHNRYYDGHTKCKTTTCNKNITVTGGQKHEKTQSVSVGFSKPCVSVSKCRHQFLKHTFSLKENLDNPNSDLVHVSNNNLNQLKCRTGVNVGSNISEKERFKNEEVISKYDQFDGSLLKVCFTNK</sequence>
<name>A0A2K5LX38_CERAT</name>
<reference evidence="1" key="1">
    <citation type="submission" date="2025-08" db="UniProtKB">
        <authorList>
            <consortium name="Ensembl"/>
        </authorList>
    </citation>
    <scope>IDENTIFICATION</scope>
</reference>
<dbReference type="Proteomes" id="UP000233060">
    <property type="component" value="Unassembled WGS sequence"/>
</dbReference>
<accession>A0A2K5LX38</accession>
<proteinExistence type="predicted"/>
<evidence type="ECO:0000313" key="1">
    <source>
        <dbReference type="Ensembl" id="ENSCATP00000017488.1"/>
    </source>
</evidence>
<protein>
    <submittedName>
        <fullName evidence="1">Uncharacterized protein</fullName>
    </submittedName>
</protein>
<dbReference type="Ensembl" id="ENSCATT00000041655.1">
    <property type="protein sequence ID" value="ENSCATP00000017488.1"/>
    <property type="gene ID" value="ENSCATG00000032626.1"/>
</dbReference>
<evidence type="ECO:0000313" key="2">
    <source>
        <dbReference type="Proteomes" id="UP000233060"/>
    </source>
</evidence>
<reference evidence="1" key="2">
    <citation type="submission" date="2025-09" db="UniProtKB">
        <authorList>
            <consortium name="Ensembl"/>
        </authorList>
    </citation>
    <scope>IDENTIFICATION</scope>
</reference>
<keyword evidence="2" id="KW-1185">Reference proteome</keyword>